<dbReference type="SUPFAM" id="SSF81452">
    <property type="entry name" value="Cytochrome c oxidase subunit III-like"/>
    <property type="match status" value="1"/>
</dbReference>
<dbReference type="CDD" id="cd01665">
    <property type="entry name" value="Cyt_c_Oxidase_III"/>
    <property type="match status" value="1"/>
</dbReference>
<dbReference type="Pfam" id="PF00510">
    <property type="entry name" value="COX3"/>
    <property type="match status" value="1"/>
</dbReference>
<comment type="function">
    <text evidence="8">Component of the cytochrome c oxidase, the last enzyme in the mitochondrial electron transport chain which drives oxidative phosphorylation. The respiratory chain contains 3 multisubunit complexes succinate dehydrogenase (complex II, CII), ubiquinol-cytochrome c oxidoreductase (cytochrome b-c1 complex, complex III, CIII) and cytochrome c oxidase (complex IV, CIV), that cooperate to transfer electrons derived from NADH and succinate to molecular oxygen, creating an electrochemical gradient over the inner membrane that drives transmembrane transport and the ATP synthase. Cytochrome c oxidase is the component of the respiratory chain that catalyzes the reduction of oxygen to water. Electrons originating from reduced cytochrome c in the intermembrane space (IMS) are transferred via the dinuclear copper A center (CU(A)) of subunit 2 and heme A of subunit 1 to the active site in subunit 1, a binuclear center (BNC) formed by heme A3 and copper B (CU(B)). The BNC reduces molecular oxygen to 2 water molecules using 4 electrons from cytochrome c in the IMS and 4 protons from the mitochondrial matrix.</text>
</comment>
<name>A0A0A6ZKS4_9HYME</name>
<keyword evidence="7 9" id="KW-0472">Membrane</keyword>
<organism evidence="11">
    <name type="scientific">Homolobus sp. QL-2013</name>
    <dbReference type="NCBI Taxonomy" id="1421595"/>
    <lineage>
        <taxon>Eukaryota</taxon>
        <taxon>Metazoa</taxon>
        <taxon>Ecdysozoa</taxon>
        <taxon>Arthropoda</taxon>
        <taxon>Hexapoda</taxon>
        <taxon>Insecta</taxon>
        <taxon>Pterygota</taxon>
        <taxon>Neoptera</taxon>
        <taxon>Endopterygota</taxon>
        <taxon>Hymenoptera</taxon>
        <taxon>Apocrita</taxon>
        <taxon>Ichneumonoidea</taxon>
        <taxon>Braconidae</taxon>
        <taxon>Homolobinae</taxon>
        <taxon>Homolobus</taxon>
    </lineage>
</organism>
<keyword evidence="6 9" id="KW-1133">Transmembrane helix</keyword>
<feature type="transmembrane region" description="Helical" evidence="9">
    <location>
        <begin position="12"/>
        <end position="34"/>
    </location>
</feature>
<reference evidence="11" key="1">
    <citation type="submission" date="2013-07" db="EMBL/GenBank/DDBJ databases">
        <title>The comparative mitochondrial genomes from Braconidae subfamilies and the phylogeny of the Hymenoptera.</title>
        <authorList>
            <person name="Li Q."/>
            <person name="Wei S.J."/>
            <person name="Chen X.X."/>
        </authorList>
    </citation>
    <scope>NUCLEOTIDE SEQUENCE</scope>
</reference>
<dbReference type="InterPro" id="IPR013833">
    <property type="entry name" value="Cyt_c_oxidase_su3_a-hlx"/>
</dbReference>
<dbReference type="InterPro" id="IPR024791">
    <property type="entry name" value="Cyt_c/ubiquinol_Oxase_su3"/>
</dbReference>
<dbReference type="Gene3D" id="1.10.287.70">
    <property type="match status" value="1"/>
</dbReference>
<evidence type="ECO:0000256" key="5">
    <source>
        <dbReference type="ARBA" id="ARBA00022967"/>
    </source>
</evidence>
<dbReference type="GO" id="GO:0005739">
    <property type="term" value="C:mitochondrion"/>
    <property type="evidence" value="ECO:0007669"/>
    <property type="project" value="TreeGrafter"/>
</dbReference>
<evidence type="ECO:0000256" key="1">
    <source>
        <dbReference type="ARBA" id="ARBA00004141"/>
    </source>
</evidence>
<evidence type="ECO:0000256" key="9">
    <source>
        <dbReference type="SAM" id="Phobius"/>
    </source>
</evidence>
<evidence type="ECO:0000259" key="10">
    <source>
        <dbReference type="PROSITE" id="PS50253"/>
    </source>
</evidence>
<feature type="transmembrane region" description="Helical" evidence="9">
    <location>
        <begin position="127"/>
        <end position="146"/>
    </location>
</feature>
<keyword evidence="8 11" id="KW-0496">Mitochondrion</keyword>
<dbReference type="PANTHER" id="PTHR11403">
    <property type="entry name" value="CYTOCHROME C OXIDASE SUBUNIT III"/>
    <property type="match status" value="1"/>
</dbReference>
<dbReference type="PROSITE" id="PS50253">
    <property type="entry name" value="COX3"/>
    <property type="match status" value="1"/>
</dbReference>
<gene>
    <name evidence="11" type="primary">COX3</name>
</gene>
<feature type="transmembrane region" description="Helical" evidence="9">
    <location>
        <begin position="240"/>
        <end position="259"/>
    </location>
</feature>
<keyword evidence="4 8" id="KW-0812">Transmembrane</keyword>
<dbReference type="PANTHER" id="PTHR11403:SF7">
    <property type="entry name" value="CYTOCHROME C OXIDASE SUBUNIT 3"/>
    <property type="match status" value="1"/>
</dbReference>
<dbReference type="Gene3D" id="1.20.120.80">
    <property type="entry name" value="Cytochrome c oxidase, subunit III, four-helix bundle"/>
    <property type="match status" value="1"/>
</dbReference>
<evidence type="ECO:0000313" key="11">
    <source>
        <dbReference type="EMBL" id="AHA52529.1"/>
    </source>
</evidence>
<dbReference type="InterPro" id="IPR035973">
    <property type="entry name" value="Cyt_c_oxidase_su3-like_sf"/>
</dbReference>
<geneLocation type="mitochondrion" evidence="11"/>
<accession>A0A0A6ZKS4</accession>
<dbReference type="EMBL" id="KF385873">
    <property type="protein sequence ID" value="AHA52529.1"/>
    <property type="molecule type" value="Genomic_DNA"/>
</dbReference>
<dbReference type="InterPro" id="IPR000298">
    <property type="entry name" value="Cyt_c_oxidase-like_su3"/>
</dbReference>
<evidence type="ECO:0000256" key="4">
    <source>
        <dbReference type="ARBA" id="ARBA00022692"/>
    </source>
</evidence>
<feature type="domain" description="Heme-copper oxidase subunit III family profile" evidence="10">
    <location>
        <begin position="4"/>
        <end position="261"/>
    </location>
</feature>
<dbReference type="GO" id="GO:0004129">
    <property type="term" value="F:cytochrome-c oxidase activity"/>
    <property type="evidence" value="ECO:0007669"/>
    <property type="project" value="InterPro"/>
</dbReference>
<evidence type="ECO:0000256" key="8">
    <source>
        <dbReference type="RuleBase" id="RU003375"/>
    </source>
</evidence>
<dbReference type="GO" id="GO:0016020">
    <property type="term" value="C:membrane"/>
    <property type="evidence" value="ECO:0007669"/>
    <property type="project" value="UniProtKB-SubCell"/>
</dbReference>
<evidence type="ECO:0000256" key="2">
    <source>
        <dbReference type="ARBA" id="ARBA00010581"/>
    </source>
</evidence>
<evidence type="ECO:0000256" key="3">
    <source>
        <dbReference type="ARBA" id="ARBA00015944"/>
    </source>
</evidence>
<keyword evidence="5" id="KW-1278">Translocase</keyword>
<evidence type="ECO:0000256" key="6">
    <source>
        <dbReference type="ARBA" id="ARBA00022989"/>
    </source>
</evidence>
<dbReference type="AlphaFoldDB" id="A0A0A6ZKS4"/>
<feature type="transmembrane region" description="Helical" evidence="9">
    <location>
        <begin position="196"/>
        <end position="220"/>
    </location>
</feature>
<protein>
    <recommendedName>
        <fullName evidence="3 8">Cytochrome c oxidase subunit 3</fullName>
    </recommendedName>
</protein>
<comment type="subcellular location">
    <subcellularLocation>
        <location evidence="1">Membrane</location>
        <topology evidence="1">Multi-pass membrane protein</topology>
    </subcellularLocation>
</comment>
<feature type="transmembrane region" description="Helical" evidence="9">
    <location>
        <begin position="158"/>
        <end position="176"/>
    </location>
</feature>
<evidence type="ECO:0000256" key="7">
    <source>
        <dbReference type="ARBA" id="ARBA00023136"/>
    </source>
</evidence>
<proteinExistence type="inferred from homology"/>
<sequence length="261" mass="31121">MLKFKHPYHLVSLSPWPIIGSLSLLLLLSGVVLYFHEFSLILLFVGMLMFYLVLFQWWRDVIREGLYQGCHLNKVLYGLRLGMLMFILSELMFFVSFFWSYFHMYLSPSIEIGNYWPPMSLEIFNPYNIPLLNTLLLLSSGFSITWCHYSILNNNYKVSFYSICLTIILGMIFTLFQYLEYKESYFSICDSVYGSIFFIATGFHGLHVLIGTMFIIISMIRLKINHYSNIHHFGFESASWYWHFVDVVWLFLYLFIYWLSY</sequence>
<feature type="transmembrane region" description="Helical" evidence="9">
    <location>
        <begin position="79"/>
        <end position="102"/>
    </location>
</feature>
<comment type="similarity">
    <text evidence="2 8">Belongs to the cytochrome c oxidase subunit 3 family.</text>
</comment>
<dbReference type="InterPro" id="IPR033945">
    <property type="entry name" value="Cyt_c_oxase_su3_dom"/>
</dbReference>
<dbReference type="GO" id="GO:0006123">
    <property type="term" value="P:mitochondrial electron transport, cytochrome c to oxygen"/>
    <property type="evidence" value="ECO:0007669"/>
    <property type="project" value="TreeGrafter"/>
</dbReference>
<feature type="transmembrane region" description="Helical" evidence="9">
    <location>
        <begin position="40"/>
        <end position="58"/>
    </location>
</feature>